<dbReference type="InterPro" id="IPR019920">
    <property type="entry name" value="F420-binding_dom_put"/>
</dbReference>
<dbReference type="KEGG" id="euz:DVS28_a0171"/>
<proteinExistence type="predicted"/>
<dbReference type="PANTHER" id="PTHR35176">
    <property type="entry name" value="HEME OXYGENASE HI_0854-RELATED"/>
    <property type="match status" value="1"/>
</dbReference>
<evidence type="ECO:0000256" key="1">
    <source>
        <dbReference type="ARBA" id="ARBA00023002"/>
    </source>
</evidence>
<dbReference type="AlphaFoldDB" id="A0A346XRN2"/>
<evidence type="ECO:0000313" key="4">
    <source>
        <dbReference type="Proteomes" id="UP000264006"/>
    </source>
</evidence>
<dbReference type="Pfam" id="PF01243">
    <property type="entry name" value="PNPOx_N"/>
    <property type="match status" value="1"/>
</dbReference>
<keyword evidence="4" id="KW-1185">Reference proteome</keyword>
<feature type="domain" description="Pyridoxamine 5'-phosphate oxidase N-terminal" evidence="2">
    <location>
        <begin position="9"/>
        <end position="137"/>
    </location>
</feature>
<dbReference type="GO" id="GO:0070967">
    <property type="term" value="F:coenzyme F420 binding"/>
    <property type="evidence" value="ECO:0007669"/>
    <property type="project" value="TreeGrafter"/>
</dbReference>
<protein>
    <submittedName>
        <fullName evidence="3">Pyridoxine 5'-phosphate oxidase</fullName>
    </submittedName>
</protein>
<dbReference type="SUPFAM" id="SSF50475">
    <property type="entry name" value="FMN-binding split barrel"/>
    <property type="match status" value="1"/>
</dbReference>
<dbReference type="InterPro" id="IPR012349">
    <property type="entry name" value="Split_barrel_FMN-bd"/>
</dbReference>
<reference evidence="3 4" key="1">
    <citation type="submission" date="2018-09" db="EMBL/GenBank/DDBJ databases">
        <title>Complete genome sequence of Euzebya sp. DY32-46 isolated from seawater of Pacific Ocean.</title>
        <authorList>
            <person name="Xu L."/>
            <person name="Wu Y.-H."/>
            <person name="Xu X.-W."/>
        </authorList>
    </citation>
    <scope>NUCLEOTIDE SEQUENCE [LARGE SCALE GENOMIC DNA]</scope>
    <source>
        <strain evidence="3 4">DY32-46</strain>
    </source>
</reference>
<dbReference type="InterPro" id="IPR011576">
    <property type="entry name" value="Pyridox_Oxase_N"/>
</dbReference>
<gene>
    <name evidence="3" type="ORF">DVS28_a0171</name>
</gene>
<evidence type="ECO:0000259" key="2">
    <source>
        <dbReference type="Pfam" id="PF01243"/>
    </source>
</evidence>
<name>A0A346XRN2_9ACTN</name>
<accession>A0A346XRN2</accession>
<evidence type="ECO:0000313" key="3">
    <source>
        <dbReference type="EMBL" id="AXV04879.1"/>
    </source>
</evidence>
<dbReference type="NCBIfam" id="TIGR03618">
    <property type="entry name" value="Rv1155_F420"/>
    <property type="match status" value="1"/>
</dbReference>
<sequence length="142" mass="15495">MAMEISDAASFLSARHQAVIVTLSEGEVPHATNVVYAFDGTTFRVSVTDGRAKTDNLRRRPLAVMHVSSDDFWSYVAATCDVELSPVSTEPGDATGQELLAVFEAVRGKPHPDPTEFMQAMVDDQRLVLRLTPTAVHGQLPR</sequence>
<dbReference type="PANTHER" id="PTHR35176:SF2">
    <property type="entry name" value="F420H(2)-DEPENDENT REDUCTASE RV1155"/>
    <property type="match status" value="1"/>
</dbReference>
<dbReference type="Gene3D" id="2.30.110.10">
    <property type="entry name" value="Electron Transport, Fmn-binding Protein, Chain A"/>
    <property type="match status" value="1"/>
</dbReference>
<dbReference type="GO" id="GO:0016627">
    <property type="term" value="F:oxidoreductase activity, acting on the CH-CH group of donors"/>
    <property type="evidence" value="ECO:0007669"/>
    <property type="project" value="TreeGrafter"/>
</dbReference>
<dbReference type="Proteomes" id="UP000264006">
    <property type="component" value="Chromosome"/>
</dbReference>
<keyword evidence="1" id="KW-0560">Oxidoreductase</keyword>
<dbReference type="EMBL" id="CP031165">
    <property type="protein sequence ID" value="AXV04879.1"/>
    <property type="molecule type" value="Genomic_DNA"/>
</dbReference>
<dbReference type="GO" id="GO:0005829">
    <property type="term" value="C:cytosol"/>
    <property type="evidence" value="ECO:0007669"/>
    <property type="project" value="TreeGrafter"/>
</dbReference>
<organism evidence="3 4">
    <name type="scientific">Euzebya pacifica</name>
    <dbReference type="NCBI Taxonomy" id="1608957"/>
    <lineage>
        <taxon>Bacteria</taxon>
        <taxon>Bacillati</taxon>
        <taxon>Actinomycetota</taxon>
        <taxon>Nitriliruptoria</taxon>
        <taxon>Euzebyales</taxon>
    </lineage>
</organism>
<dbReference type="InterPro" id="IPR052019">
    <property type="entry name" value="F420H2_bilvrd_red/Heme_oxyg"/>
</dbReference>